<organism evidence="1 2">
    <name type="scientific">Asanoa ferruginea</name>
    <dbReference type="NCBI Taxonomy" id="53367"/>
    <lineage>
        <taxon>Bacteria</taxon>
        <taxon>Bacillati</taxon>
        <taxon>Actinomycetota</taxon>
        <taxon>Actinomycetes</taxon>
        <taxon>Micromonosporales</taxon>
        <taxon>Micromonosporaceae</taxon>
        <taxon>Asanoa</taxon>
    </lineage>
</organism>
<dbReference type="RefSeq" id="WP_147315623.1">
    <property type="nucleotide sequence ID" value="NZ_BONB01000067.1"/>
</dbReference>
<dbReference type="Proteomes" id="UP000256913">
    <property type="component" value="Unassembled WGS sequence"/>
</dbReference>
<sequence>MAHEVFRHVPFPFPDGRFPPQLGATVQRTVADGQLPALTVIHTADNSWVVLDGVNDPNLHGACVIDAMVHLVEDDPSLAVVARLEVGYRADRERAGDVWHSFPYEMEG</sequence>
<dbReference type="OrthoDB" id="4239904at2"/>
<gene>
    <name evidence="1" type="ORF">DFJ67_5620</name>
</gene>
<proteinExistence type="predicted"/>
<evidence type="ECO:0000313" key="2">
    <source>
        <dbReference type="Proteomes" id="UP000256913"/>
    </source>
</evidence>
<comment type="caution">
    <text evidence="1">The sequence shown here is derived from an EMBL/GenBank/DDBJ whole genome shotgun (WGS) entry which is preliminary data.</text>
</comment>
<protein>
    <submittedName>
        <fullName evidence="1">Uncharacterized protein</fullName>
    </submittedName>
</protein>
<accession>A0A3D9ZQQ0</accession>
<name>A0A3D9ZQQ0_9ACTN</name>
<dbReference type="AlphaFoldDB" id="A0A3D9ZQQ0"/>
<evidence type="ECO:0000313" key="1">
    <source>
        <dbReference type="EMBL" id="REF99581.1"/>
    </source>
</evidence>
<reference evidence="1 2" key="1">
    <citation type="submission" date="2018-08" db="EMBL/GenBank/DDBJ databases">
        <title>Sequencing the genomes of 1000 actinobacteria strains.</title>
        <authorList>
            <person name="Klenk H.-P."/>
        </authorList>
    </citation>
    <scope>NUCLEOTIDE SEQUENCE [LARGE SCALE GENOMIC DNA]</scope>
    <source>
        <strain evidence="1 2">DSM 44099</strain>
    </source>
</reference>
<dbReference type="EMBL" id="QUMQ01000001">
    <property type="protein sequence ID" value="REF99581.1"/>
    <property type="molecule type" value="Genomic_DNA"/>
</dbReference>
<keyword evidence="2" id="KW-1185">Reference proteome</keyword>